<comment type="caution">
    <text evidence="1">The sequence shown here is derived from an EMBL/GenBank/DDBJ whole genome shotgun (WGS) entry which is preliminary data.</text>
</comment>
<dbReference type="Proteomes" id="UP000278085">
    <property type="component" value="Unassembled WGS sequence"/>
</dbReference>
<sequence length="133" mass="14681">MNKPEFFVTPGYGERQLASMHYSQALRIGKRIETSGQGGWSDDWQFPALLEDEIAQAFDNLSRTLAAAGACWEHVVHVNSYHVGGYPPGVNETMVKLFRHYMPGHAPIWTSLGVAALGDPAMRVEIRVSAVLP</sequence>
<dbReference type="GO" id="GO:0005829">
    <property type="term" value="C:cytosol"/>
    <property type="evidence" value="ECO:0007669"/>
    <property type="project" value="TreeGrafter"/>
</dbReference>
<evidence type="ECO:0000313" key="1">
    <source>
        <dbReference type="EMBL" id="RSZ59407.1"/>
    </source>
</evidence>
<gene>
    <name evidence="1" type="ORF">EJB06_09600</name>
</gene>
<keyword evidence="2" id="KW-1185">Reference proteome</keyword>
<dbReference type="Pfam" id="PF01042">
    <property type="entry name" value="Ribonuc_L-PSP"/>
    <property type="match status" value="1"/>
</dbReference>
<dbReference type="PANTHER" id="PTHR11803">
    <property type="entry name" value="2-IMINOBUTANOATE/2-IMINOPROPANOATE DEAMINASE RIDA"/>
    <property type="match status" value="1"/>
</dbReference>
<dbReference type="InterPro" id="IPR006175">
    <property type="entry name" value="YjgF/YER057c/UK114"/>
</dbReference>
<dbReference type="CDD" id="cd06152">
    <property type="entry name" value="YjgF_YER057c_UK114_like_4"/>
    <property type="match status" value="1"/>
</dbReference>
<dbReference type="OrthoDB" id="9809792at2"/>
<dbReference type="RefSeq" id="WP_126073777.1">
    <property type="nucleotide sequence ID" value="NZ_CP051166.1"/>
</dbReference>
<dbReference type="GO" id="GO:0019239">
    <property type="term" value="F:deaminase activity"/>
    <property type="evidence" value="ECO:0007669"/>
    <property type="project" value="TreeGrafter"/>
</dbReference>
<proteinExistence type="predicted"/>
<dbReference type="InterPro" id="IPR035959">
    <property type="entry name" value="RutC-like_sf"/>
</dbReference>
<name>A0A430HPG9_9BURK</name>
<protein>
    <recommendedName>
        <fullName evidence="3">RidA family protein</fullName>
    </recommendedName>
</protein>
<dbReference type="AlphaFoldDB" id="A0A430HPG9"/>
<dbReference type="SUPFAM" id="SSF55298">
    <property type="entry name" value="YjgF-like"/>
    <property type="match status" value="1"/>
</dbReference>
<organism evidence="1 2">
    <name type="scientific">Massilia atriviolacea</name>
    <dbReference type="NCBI Taxonomy" id="2495579"/>
    <lineage>
        <taxon>Bacteria</taxon>
        <taxon>Pseudomonadati</taxon>
        <taxon>Pseudomonadota</taxon>
        <taxon>Betaproteobacteria</taxon>
        <taxon>Burkholderiales</taxon>
        <taxon>Oxalobacteraceae</taxon>
        <taxon>Telluria group</taxon>
        <taxon>Massilia</taxon>
    </lineage>
</organism>
<dbReference type="PANTHER" id="PTHR11803:SF39">
    <property type="entry name" value="2-IMINOBUTANOATE_2-IMINOPROPANOATE DEAMINASE"/>
    <property type="match status" value="1"/>
</dbReference>
<dbReference type="Gene3D" id="3.30.1330.40">
    <property type="entry name" value="RutC-like"/>
    <property type="match status" value="1"/>
</dbReference>
<evidence type="ECO:0000313" key="2">
    <source>
        <dbReference type="Proteomes" id="UP000278085"/>
    </source>
</evidence>
<reference evidence="1 2" key="1">
    <citation type="submission" date="2018-12" db="EMBL/GenBank/DDBJ databases">
        <authorList>
            <person name="Yang E."/>
        </authorList>
    </citation>
    <scope>NUCLEOTIDE SEQUENCE [LARGE SCALE GENOMIC DNA]</scope>
    <source>
        <strain evidence="1 2">SOD</strain>
    </source>
</reference>
<dbReference type="EMBL" id="RXLQ01000004">
    <property type="protein sequence ID" value="RSZ59407.1"/>
    <property type="molecule type" value="Genomic_DNA"/>
</dbReference>
<accession>A0A430HPG9</accession>
<evidence type="ECO:0008006" key="3">
    <source>
        <dbReference type="Google" id="ProtNLM"/>
    </source>
</evidence>